<dbReference type="Proteomes" id="UP000518752">
    <property type="component" value="Unassembled WGS sequence"/>
</dbReference>
<sequence>MAPDIIRDSPLGMFINHISRGRLLPFPEQLPDFTIPTQFLPSKLDDVAENNVNKSNDFITEGKDVAVGKDVAIGKDVAVEDEEAETMADVDQYTVGWYSETDSANPQNWSTAKKALLVFNVTFMTFTSYVGAAIYTPSIPGIQAEFDSSLPFVTAGLTLYVFGYGIGPMFLSPLQEIPALGRNTVYMICSLLFIILQVPTFVPPNVQTILAFRFLTGVFASPPLATGGASIGDVFSREKLAYVIAIWAQGVNAGPIVGPIVGGYAAMIKGWRWPLHEMIWLSAFTFIFMMLLMPETYEPTILYRRASRLRKLTGNQKLVSPGQKAAGTLTNIFKEALLRPFILAKEPALLFANVYLGFVYAIFYLWYEAFPLVFTDIYHFNLGAEGLPFLGFLVSSTLSFFLYAAYLKYHYTPRLMTSIANGQPLAPESLLEIGLLGSLFIPVSLFIFGWTSRSDVTFMAPIIGAALYIPGIYLNFMSVLMYITMSYPAYAASVLAGNDLFRSTIASVFPLFGRQLFITLGLGGGSSLLAGLQLALMPVFFALMKWGHILRHRSKYASG</sequence>
<feature type="transmembrane region" description="Helical" evidence="5">
    <location>
        <begin position="240"/>
        <end position="266"/>
    </location>
</feature>
<reference evidence="7 8" key="1">
    <citation type="journal article" date="2020" name="ISME J.">
        <title>Uncovering the hidden diversity of litter-decomposition mechanisms in mushroom-forming fungi.</title>
        <authorList>
            <person name="Floudas D."/>
            <person name="Bentzer J."/>
            <person name="Ahren D."/>
            <person name="Johansson T."/>
            <person name="Persson P."/>
            <person name="Tunlid A."/>
        </authorList>
    </citation>
    <scope>NUCLEOTIDE SEQUENCE [LARGE SCALE GENOMIC DNA]</scope>
    <source>
        <strain evidence="7 8">CBS 406.79</strain>
    </source>
</reference>
<dbReference type="AlphaFoldDB" id="A0A8H5GLE4"/>
<dbReference type="FunFam" id="1.20.1250.20:FF:000011">
    <property type="entry name" value="MFS multidrug transporter, putative"/>
    <property type="match status" value="1"/>
</dbReference>
<evidence type="ECO:0000256" key="3">
    <source>
        <dbReference type="ARBA" id="ARBA00022989"/>
    </source>
</evidence>
<dbReference type="InterPro" id="IPR020846">
    <property type="entry name" value="MFS_dom"/>
</dbReference>
<feature type="transmembrane region" description="Helical" evidence="5">
    <location>
        <begin position="278"/>
        <end position="297"/>
    </location>
</feature>
<evidence type="ECO:0000256" key="2">
    <source>
        <dbReference type="ARBA" id="ARBA00022692"/>
    </source>
</evidence>
<dbReference type="SUPFAM" id="SSF103473">
    <property type="entry name" value="MFS general substrate transporter"/>
    <property type="match status" value="1"/>
</dbReference>
<evidence type="ECO:0000256" key="1">
    <source>
        <dbReference type="ARBA" id="ARBA00004141"/>
    </source>
</evidence>
<keyword evidence="8" id="KW-1185">Reference proteome</keyword>
<organism evidence="7 8">
    <name type="scientific">Collybiopsis confluens</name>
    <dbReference type="NCBI Taxonomy" id="2823264"/>
    <lineage>
        <taxon>Eukaryota</taxon>
        <taxon>Fungi</taxon>
        <taxon>Dikarya</taxon>
        <taxon>Basidiomycota</taxon>
        <taxon>Agaricomycotina</taxon>
        <taxon>Agaricomycetes</taxon>
        <taxon>Agaricomycetidae</taxon>
        <taxon>Agaricales</taxon>
        <taxon>Marasmiineae</taxon>
        <taxon>Omphalotaceae</taxon>
        <taxon>Collybiopsis</taxon>
    </lineage>
</organism>
<keyword evidence="4 5" id="KW-0472">Membrane</keyword>
<comment type="caution">
    <text evidence="7">The sequence shown here is derived from an EMBL/GenBank/DDBJ whole genome shotgun (WGS) entry which is preliminary data.</text>
</comment>
<evidence type="ECO:0000256" key="5">
    <source>
        <dbReference type="SAM" id="Phobius"/>
    </source>
</evidence>
<protein>
    <recommendedName>
        <fullName evidence="6">Major facilitator superfamily (MFS) profile domain-containing protein</fullName>
    </recommendedName>
</protein>
<feature type="transmembrane region" description="Helical" evidence="5">
    <location>
        <begin position="516"/>
        <end position="543"/>
    </location>
</feature>
<feature type="domain" description="Major facilitator superfamily (MFS) profile" evidence="6">
    <location>
        <begin position="117"/>
        <end position="559"/>
    </location>
</feature>
<evidence type="ECO:0000313" key="7">
    <source>
        <dbReference type="EMBL" id="KAF5366895.1"/>
    </source>
</evidence>
<dbReference type="EMBL" id="JAACJN010000147">
    <property type="protein sequence ID" value="KAF5366895.1"/>
    <property type="molecule type" value="Genomic_DNA"/>
</dbReference>
<feature type="transmembrane region" description="Helical" evidence="5">
    <location>
        <begin position="387"/>
        <end position="409"/>
    </location>
</feature>
<feature type="transmembrane region" description="Helical" evidence="5">
    <location>
        <begin position="208"/>
        <end position="228"/>
    </location>
</feature>
<dbReference type="GO" id="GO:1990961">
    <property type="term" value="P:xenobiotic detoxification by transmembrane export across the plasma membrane"/>
    <property type="evidence" value="ECO:0007669"/>
    <property type="project" value="TreeGrafter"/>
</dbReference>
<dbReference type="Pfam" id="PF07690">
    <property type="entry name" value="MFS_1"/>
    <property type="match status" value="1"/>
</dbReference>
<evidence type="ECO:0000259" key="6">
    <source>
        <dbReference type="PROSITE" id="PS50850"/>
    </source>
</evidence>
<feature type="transmembrane region" description="Helical" evidence="5">
    <location>
        <begin position="183"/>
        <end position="202"/>
    </location>
</feature>
<dbReference type="PROSITE" id="PS50850">
    <property type="entry name" value="MFS"/>
    <property type="match status" value="1"/>
</dbReference>
<dbReference type="OrthoDB" id="3357846at2759"/>
<evidence type="ECO:0000313" key="8">
    <source>
        <dbReference type="Proteomes" id="UP000518752"/>
    </source>
</evidence>
<comment type="subcellular location">
    <subcellularLocation>
        <location evidence="1">Membrane</location>
        <topology evidence="1">Multi-pass membrane protein</topology>
    </subcellularLocation>
</comment>
<dbReference type="CDD" id="cd17323">
    <property type="entry name" value="MFS_Tpo1_MDR_like"/>
    <property type="match status" value="1"/>
</dbReference>
<feature type="transmembrane region" description="Helical" evidence="5">
    <location>
        <begin position="456"/>
        <end position="474"/>
    </location>
</feature>
<dbReference type="GO" id="GO:0015244">
    <property type="term" value="F:fluconazole transmembrane transporter activity"/>
    <property type="evidence" value="ECO:0007669"/>
    <property type="project" value="TreeGrafter"/>
</dbReference>
<accession>A0A8H5GLE4</accession>
<dbReference type="Gene3D" id="1.20.1250.20">
    <property type="entry name" value="MFS general substrate transporter like domains"/>
    <property type="match status" value="1"/>
</dbReference>
<feature type="transmembrane region" description="Helical" evidence="5">
    <location>
        <begin position="348"/>
        <end position="367"/>
    </location>
</feature>
<dbReference type="InterPro" id="IPR036259">
    <property type="entry name" value="MFS_trans_sf"/>
</dbReference>
<dbReference type="GO" id="GO:0005886">
    <property type="term" value="C:plasma membrane"/>
    <property type="evidence" value="ECO:0007669"/>
    <property type="project" value="TreeGrafter"/>
</dbReference>
<dbReference type="PANTHER" id="PTHR23502:SF23">
    <property type="entry name" value="FLUCONAZOLE RESISTANCE PROTEIN 1"/>
    <property type="match status" value="1"/>
</dbReference>
<feature type="transmembrane region" description="Helical" evidence="5">
    <location>
        <begin position="115"/>
        <end position="136"/>
    </location>
</feature>
<keyword evidence="2 5" id="KW-0812">Transmembrane</keyword>
<feature type="transmembrane region" description="Helical" evidence="5">
    <location>
        <begin position="430"/>
        <end position="450"/>
    </location>
</feature>
<keyword evidence="3 5" id="KW-1133">Transmembrane helix</keyword>
<dbReference type="InterPro" id="IPR011701">
    <property type="entry name" value="MFS"/>
</dbReference>
<feature type="transmembrane region" description="Helical" evidence="5">
    <location>
        <begin position="148"/>
        <end position="171"/>
    </location>
</feature>
<evidence type="ECO:0000256" key="4">
    <source>
        <dbReference type="ARBA" id="ARBA00023136"/>
    </source>
</evidence>
<gene>
    <name evidence="7" type="ORF">D9757_011385</name>
</gene>
<proteinExistence type="predicted"/>
<name>A0A8H5GLE4_9AGAR</name>
<dbReference type="PANTHER" id="PTHR23502">
    <property type="entry name" value="MAJOR FACILITATOR SUPERFAMILY"/>
    <property type="match status" value="1"/>
</dbReference>